<dbReference type="Pfam" id="PF10145">
    <property type="entry name" value="PhageMin_Tail"/>
    <property type="match status" value="1"/>
</dbReference>
<dbReference type="EMBL" id="CABPSP010000017">
    <property type="protein sequence ID" value="VVE73334.1"/>
    <property type="molecule type" value="Genomic_DNA"/>
</dbReference>
<accession>A0A5E5AIK0</accession>
<name>A0A5E5AIK0_9BURK</name>
<evidence type="ECO:0000313" key="2">
    <source>
        <dbReference type="EMBL" id="VVE73334.1"/>
    </source>
</evidence>
<protein>
    <submittedName>
        <fullName evidence="2">TP901 family phage tail tape measure protein</fullName>
    </submittedName>
</protein>
<organism evidence="2 3">
    <name type="scientific">Pandoraea anapnoica</name>
    <dbReference type="NCBI Taxonomy" id="2508301"/>
    <lineage>
        <taxon>Bacteria</taxon>
        <taxon>Pseudomonadati</taxon>
        <taxon>Pseudomonadota</taxon>
        <taxon>Betaproteobacteria</taxon>
        <taxon>Burkholderiales</taxon>
        <taxon>Burkholderiaceae</taxon>
        <taxon>Pandoraea</taxon>
    </lineage>
</organism>
<dbReference type="OrthoDB" id="8019720at2"/>
<dbReference type="AlphaFoldDB" id="A0A5E5AIK0"/>
<evidence type="ECO:0000259" key="1">
    <source>
        <dbReference type="Pfam" id="PF10145"/>
    </source>
</evidence>
<dbReference type="Proteomes" id="UP000383122">
    <property type="component" value="Unassembled WGS sequence"/>
</dbReference>
<keyword evidence="3" id="KW-1185">Reference proteome</keyword>
<dbReference type="InterPro" id="IPR010090">
    <property type="entry name" value="Phage_tape_meas"/>
</dbReference>
<evidence type="ECO:0000313" key="3">
    <source>
        <dbReference type="Proteomes" id="UP000383122"/>
    </source>
</evidence>
<sequence length="761" mass="79034">MSRDLEVGMTLRLRDESSGAARQAERNVQTAARQTGQAYVDASRVAVSATHSLNSARLAESGKAEGTIQTKAKQTGEVYVAATQTAISATRRLADARETLGARSDQAIRREIDQTIAAYSRLERAGFRSTEEQIRAFSSLQKKVAELNQEFGKVEKHELSLGHAAKGAMHIGEGVAGVWGATHAVADPVSRTMNFDQHLALMANTSYRDLTPQQRVGKTNELRQAIYAAVRQGGGSLEDATETLEKLLSHDTLGRKAAFDLLPKLQLGATAEGASAVELGNIAVKAVQNMHFGENDTGKVLDMTAVAGHMGEFKIPQLAQYLPAQMAAAANAGFSGAKGMAKILALNETAMSTAGSAGQAGDNVKDLLSQLSSTEFATRAKRAGIKNFDEVRTKTLAGGGDMLDAVVSMVQTTFKNDKQYQDIQAKLKTAKPGEQKELLTNMANLLQGSAIGKLFGNQQSVMALTGYMTQTDKRKEVYEAAMKEYQKGGGTIASDAQVAQSMDGYKVGKLKNEKEIGEMETVRGLNHGLGNASEKLAEYAQQYPGLTKAISATTMAFETLTMAVGAMGAFRMITGGGSAAAAGVAGEAASVVGGVSKAGVATEAVSMGAKAMKGAKLFGKLAAPLQIATTAYEAWNVAHDDTKTAAQKHAAYVGVAGKAIGGVAGAMAGGAAGGAAGAAIGSVVPVVGTAIGGAVGMAAGAVGGYFGSGWGEKLGKMIGDALFAEKKTEKAAAPQPIVINLDGHQIAQAVNKVNQQMAERH</sequence>
<feature type="domain" description="Phage tail tape measure protein" evidence="1">
    <location>
        <begin position="230"/>
        <end position="423"/>
    </location>
</feature>
<gene>
    <name evidence="2" type="ORF">PAN31117_04678</name>
</gene>
<proteinExistence type="predicted"/>
<reference evidence="2 3" key="1">
    <citation type="submission" date="2019-08" db="EMBL/GenBank/DDBJ databases">
        <authorList>
            <person name="Peeters C."/>
        </authorList>
    </citation>
    <scope>NUCLEOTIDE SEQUENCE [LARGE SCALE GENOMIC DNA]</scope>
    <source>
        <strain evidence="2 3">LMG 31117</strain>
    </source>
</reference>